<dbReference type="Proteomes" id="UP001202831">
    <property type="component" value="Unassembled WGS sequence"/>
</dbReference>
<dbReference type="PROSITE" id="PS00648">
    <property type="entry name" value="RIBONUCLEASE_P"/>
    <property type="match status" value="1"/>
</dbReference>
<comment type="caution">
    <text evidence="9">The sequence shown here is derived from an EMBL/GenBank/DDBJ whole genome shotgun (WGS) entry which is preliminary data.</text>
</comment>
<evidence type="ECO:0000256" key="4">
    <source>
        <dbReference type="ARBA" id="ARBA00022759"/>
    </source>
</evidence>
<dbReference type="HAMAP" id="MF_00227">
    <property type="entry name" value="RNase_P"/>
    <property type="match status" value="1"/>
</dbReference>
<dbReference type="EC" id="3.1.26.5" evidence="7 8"/>
<keyword evidence="6 7" id="KW-0694">RNA-binding</keyword>
<keyword evidence="10" id="KW-1185">Reference proteome</keyword>
<comment type="function">
    <text evidence="1 7">RNaseP catalyzes the removal of the 5'-leader sequence from pre-tRNA to produce the mature 5'-terminus. It can also cleave other RNA substrates such as 4.5S RNA. The protein component plays an auxiliary but essential role in vivo by binding to the 5'-leader sequence and broadening the substrate specificity of the ribozyme.</text>
</comment>
<dbReference type="InterPro" id="IPR014721">
    <property type="entry name" value="Ribsml_uS5_D2-typ_fold_subgr"/>
</dbReference>
<evidence type="ECO:0000256" key="7">
    <source>
        <dbReference type="HAMAP-Rule" id="MF_00227"/>
    </source>
</evidence>
<evidence type="ECO:0000256" key="5">
    <source>
        <dbReference type="ARBA" id="ARBA00022801"/>
    </source>
</evidence>
<evidence type="ECO:0000256" key="1">
    <source>
        <dbReference type="ARBA" id="ARBA00002663"/>
    </source>
</evidence>
<evidence type="ECO:0000256" key="3">
    <source>
        <dbReference type="ARBA" id="ARBA00022722"/>
    </source>
</evidence>
<organism evidence="9 10">
    <name type="scientific">Shewanella corallii</name>
    <dbReference type="NCBI Taxonomy" id="560080"/>
    <lineage>
        <taxon>Bacteria</taxon>
        <taxon>Pseudomonadati</taxon>
        <taxon>Pseudomonadota</taxon>
        <taxon>Gammaproteobacteria</taxon>
        <taxon>Alteromonadales</taxon>
        <taxon>Shewanellaceae</taxon>
        <taxon>Shewanella</taxon>
    </lineage>
</organism>
<comment type="subunit">
    <text evidence="7">Consists of a catalytic RNA component (M1 or rnpB) and a protein subunit.</text>
</comment>
<gene>
    <name evidence="7 9" type="primary">rnpA</name>
    <name evidence="9" type="ORF">L2725_21425</name>
</gene>
<dbReference type="PANTHER" id="PTHR33992">
    <property type="entry name" value="RIBONUCLEASE P PROTEIN COMPONENT"/>
    <property type="match status" value="1"/>
</dbReference>
<dbReference type="SUPFAM" id="SSF54211">
    <property type="entry name" value="Ribosomal protein S5 domain 2-like"/>
    <property type="match status" value="1"/>
</dbReference>
<protein>
    <recommendedName>
        <fullName evidence="7 8">Ribonuclease P protein component</fullName>
        <shortName evidence="7">RNase P protein</shortName>
        <shortName evidence="7">RNaseP protein</shortName>
        <ecNumber evidence="7 8">3.1.26.5</ecNumber>
    </recommendedName>
    <alternativeName>
        <fullName evidence="7">Protein C5</fullName>
    </alternativeName>
</protein>
<evidence type="ECO:0000313" key="9">
    <source>
        <dbReference type="EMBL" id="MCL2916300.1"/>
    </source>
</evidence>
<evidence type="ECO:0000313" key="10">
    <source>
        <dbReference type="Proteomes" id="UP001202831"/>
    </source>
</evidence>
<dbReference type="PANTHER" id="PTHR33992:SF1">
    <property type="entry name" value="RIBONUCLEASE P PROTEIN COMPONENT"/>
    <property type="match status" value="1"/>
</dbReference>
<name>A0ABT0NDV3_9GAMM</name>
<keyword evidence="3 7" id="KW-0540">Nuclease</keyword>
<keyword evidence="5 7" id="KW-0378">Hydrolase</keyword>
<proteinExistence type="inferred from homology"/>
<dbReference type="InterPro" id="IPR000100">
    <property type="entry name" value="RNase_P"/>
</dbReference>
<keyword evidence="2 7" id="KW-0819">tRNA processing</keyword>
<dbReference type="Pfam" id="PF00825">
    <property type="entry name" value="Ribonuclease_P"/>
    <property type="match status" value="1"/>
</dbReference>
<reference evidence="9 10" key="1">
    <citation type="submission" date="2022-01" db="EMBL/GenBank/DDBJ databases">
        <title>Whole genome-based taxonomy of the Shewanellaceae.</title>
        <authorList>
            <person name="Martin-Rodriguez A.J."/>
        </authorList>
    </citation>
    <scope>NUCLEOTIDE SEQUENCE [LARGE SCALE GENOMIC DNA]</scope>
    <source>
        <strain evidence="9 10">DSM 21332</strain>
    </source>
</reference>
<dbReference type="Gene3D" id="3.30.230.10">
    <property type="match status" value="1"/>
</dbReference>
<accession>A0ABT0NDV3</accession>
<sequence>MTGYTFSRELRLLTPAQFKSVFSNPIKASSAEITLLAIPNSENHPRLGLTVAKKHVRRANQRNRVKRLVRESFRLNQHELPPIDIVVLVRGGVLAMENAELNKLIEKLWRKLSRRYNG</sequence>
<comment type="catalytic activity">
    <reaction evidence="7">
        <text>Endonucleolytic cleavage of RNA, removing 5'-extranucleotides from tRNA precursor.</text>
        <dbReference type="EC" id="3.1.26.5"/>
    </reaction>
</comment>
<evidence type="ECO:0000256" key="8">
    <source>
        <dbReference type="NCBIfam" id="TIGR00188"/>
    </source>
</evidence>
<dbReference type="RefSeq" id="WP_115138925.1">
    <property type="nucleotide sequence ID" value="NZ_JAKIKT010000013.1"/>
</dbReference>
<dbReference type="NCBIfam" id="TIGR00188">
    <property type="entry name" value="rnpA"/>
    <property type="match status" value="1"/>
</dbReference>
<dbReference type="InterPro" id="IPR020568">
    <property type="entry name" value="Ribosomal_Su5_D2-typ_SF"/>
</dbReference>
<evidence type="ECO:0000256" key="6">
    <source>
        <dbReference type="ARBA" id="ARBA00022884"/>
    </source>
</evidence>
<keyword evidence="4 7" id="KW-0255">Endonuclease</keyword>
<dbReference type="InterPro" id="IPR020539">
    <property type="entry name" value="RNase_P_CS"/>
</dbReference>
<dbReference type="GO" id="GO:0004526">
    <property type="term" value="F:ribonuclease P activity"/>
    <property type="evidence" value="ECO:0007669"/>
    <property type="project" value="UniProtKB-EC"/>
</dbReference>
<evidence type="ECO:0000256" key="2">
    <source>
        <dbReference type="ARBA" id="ARBA00022694"/>
    </source>
</evidence>
<comment type="similarity">
    <text evidence="7">Belongs to the RnpA family.</text>
</comment>
<dbReference type="EMBL" id="JAKIKT010000013">
    <property type="protein sequence ID" value="MCL2916300.1"/>
    <property type="molecule type" value="Genomic_DNA"/>
</dbReference>